<accession>A0A699H2W5</accession>
<comment type="caution">
    <text evidence="6">The sequence shown here is derived from an EMBL/GenBank/DDBJ whole genome shotgun (WGS) entry which is preliminary data.</text>
</comment>
<evidence type="ECO:0000259" key="5">
    <source>
        <dbReference type="Pfam" id="PF07727"/>
    </source>
</evidence>
<gene>
    <name evidence="6" type="ORF">Tci_291509</name>
</gene>
<dbReference type="InterPro" id="IPR036397">
    <property type="entry name" value="RNaseH_sf"/>
</dbReference>
<dbReference type="PANTHER" id="PTHR42648">
    <property type="entry name" value="TRANSPOSASE, PUTATIVE-RELATED"/>
    <property type="match status" value="1"/>
</dbReference>
<dbReference type="InterPro" id="IPR039537">
    <property type="entry name" value="Retrotran_Ty1/copia-like"/>
</dbReference>
<dbReference type="PANTHER" id="PTHR42648:SF32">
    <property type="entry name" value="RIBONUCLEASE H-LIKE DOMAIN, GAG-PRE-INTEGRASE DOMAIN PROTEIN-RELATED"/>
    <property type="match status" value="1"/>
</dbReference>
<evidence type="ECO:0000313" key="6">
    <source>
        <dbReference type="EMBL" id="GEX19534.1"/>
    </source>
</evidence>
<reference evidence="6" key="1">
    <citation type="journal article" date="2019" name="Sci. Rep.">
        <title>Draft genome of Tanacetum cinerariifolium, the natural source of mosquito coil.</title>
        <authorList>
            <person name="Yamashiro T."/>
            <person name="Shiraishi A."/>
            <person name="Satake H."/>
            <person name="Nakayama K."/>
        </authorList>
    </citation>
    <scope>NUCLEOTIDE SEQUENCE</scope>
</reference>
<evidence type="ECO:0000256" key="4">
    <source>
        <dbReference type="SAM" id="MobiDB-lite"/>
    </source>
</evidence>
<protein>
    <recommendedName>
        <fullName evidence="5">Reverse transcriptase Ty1/copia-type domain-containing protein</fullName>
    </recommendedName>
</protein>
<dbReference type="InterPro" id="IPR012337">
    <property type="entry name" value="RNaseH-like_sf"/>
</dbReference>
<keyword evidence="3" id="KW-0175">Coiled coil</keyword>
<dbReference type="EMBL" id="BKCJ010094570">
    <property type="protein sequence ID" value="GEX19534.1"/>
    <property type="molecule type" value="Genomic_DNA"/>
</dbReference>
<keyword evidence="2" id="KW-0378">Hydrolase</keyword>
<proteinExistence type="predicted"/>
<dbReference type="Gene3D" id="3.30.420.10">
    <property type="entry name" value="Ribonuclease H-like superfamily/Ribonuclease H"/>
    <property type="match status" value="1"/>
</dbReference>
<dbReference type="Pfam" id="PF07727">
    <property type="entry name" value="RVT_2"/>
    <property type="match status" value="1"/>
</dbReference>
<dbReference type="GO" id="GO:0046872">
    <property type="term" value="F:metal ion binding"/>
    <property type="evidence" value="ECO:0007669"/>
    <property type="project" value="UniProtKB-KW"/>
</dbReference>
<keyword evidence="1" id="KW-0479">Metal-binding</keyword>
<name>A0A699H2W5_TANCI</name>
<dbReference type="GO" id="GO:0003676">
    <property type="term" value="F:nucleic acid binding"/>
    <property type="evidence" value="ECO:0007669"/>
    <property type="project" value="InterPro"/>
</dbReference>
<dbReference type="InterPro" id="IPR013103">
    <property type="entry name" value="RVT_2"/>
</dbReference>
<feature type="coiled-coil region" evidence="3">
    <location>
        <begin position="124"/>
        <end position="196"/>
    </location>
</feature>
<feature type="domain" description="Reverse transcriptase Ty1/copia-type" evidence="5">
    <location>
        <begin position="518"/>
        <end position="596"/>
    </location>
</feature>
<sequence length="1300" mass="147354">MWNDLILAHKGPSDTKDNKIASLRLKFNAFKSLKGKELTRAVDERDALIAESFDWDEESISLEDERTTKIREFIEIVDDEPFVGKADARSGQWVDITMKKVHRLLSMTYGDERKHVLDYTHVDLHYVEDQRKNLINKNNLLKQELSLHKSELYNLKNTVSVNCSLQNEVIRVNLENKSLKDEISDLKKVIKKYTCSKVTLGQLLFKKIPGNIVKALGGRGKRKEKISSKEFIFTKADESSSMSIPEITSDSGAECETQEPLPPLSKLIGATPVGTSDSLISLADLTLNMAELKLNTCVPKKTKLTSVNVSSAYVIKKKIKNKSPTVLESCSNKKADSSTEYSKKSGPKVVFGDNSSGDTEGYGSVNYNGITFTRIAYVNACEKGKHYRASFKTKRSFFINKYLYLFHMDLFGPVKPQTIYHNKYTLVIVNEYSRYIWVFCLKKKSDAADCIMSFLIKMENLNEVKDSISPEDPPEFTSVDDHPALNEHDHSALEEEGWIIAMQEELNQFERNKERIDFAPVARLEAIRIFLAYVAYMGFMVHQMDVKSAFLNGKILEGVYVQQPPGFKSSEFSNHVCELDKALYGLKQAPRAWYQANPKESHLVVVIRIFRYLKRTLNLGLWGYQIFGGNLVCWSAKKKSSMAMSSAEAEYVDVAGYCAQVLWIKSQVADYDVLCDKCEDGIISFNNAVALLEDTNDLYYLMLSFLSKCCIDIALTIQPSAIYVEYLREFWYTLEVDETAKTITFLLSSIEKPLTFTQDEFIFSISLPICRNAIHLPPKETVRTGIATLGLFYKDKPSLSSTDFINSSPLKIKYFSPTWKIFMLYIVKCLAKEEESHTFFQTKVFIKVGVILPKKQVTKTQRAEETVAAAGASQSLGASESAEDQVNQIQKGAANGDPFLHYEFTFSTNTFMQKNNVTQEKPKNPYDTELEIKIIKRFQPRQSVDDAQITFLGVEPSYFEYDQTKSIKHGDSDSGLCSMPDDDMVSLTGFETSDSADNDSQEELRTLNTKVDQLESNMSKKVIDDIQSFVPSIVVDTLKANFPGLLSEALKNTLPQMINDSIKKSVSDFVEEKLPMFDAQTTTSIFSPTLSREPTPPRDPTPLRYESKRKEGQLTNEDVVAQVKEMKRLADLKDEKEKSEKSLQKIMQLGIRLRRWPTIMRITRGNDPLNVSVHDKFRLKTLGFSEWLEIHALASKIKSKSSNLLLQSFRAKFQWVLSQAKALGIPPPPELSTFGVSINDKKRKRSSDILKEVFVQEDIVVDGMHRNLVPLSGIVGSRGQVIREPESGIFFYNGKFDLVF</sequence>
<evidence type="ECO:0000256" key="3">
    <source>
        <dbReference type="SAM" id="Coils"/>
    </source>
</evidence>
<dbReference type="SUPFAM" id="SSF53098">
    <property type="entry name" value="Ribonuclease H-like"/>
    <property type="match status" value="1"/>
</dbReference>
<feature type="region of interest" description="Disordered" evidence="4">
    <location>
        <begin position="1083"/>
        <end position="1111"/>
    </location>
</feature>
<dbReference type="GO" id="GO:0016787">
    <property type="term" value="F:hydrolase activity"/>
    <property type="evidence" value="ECO:0007669"/>
    <property type="project" value="UniProtKB-KW"/>
</dbReference>
<feature type="compositionally biased region" description="Polar residues" evidence="4">
    <location>
        <begin position="1083"/>
        <end position="1092"/>
    </location>
</feature>
<organism evidence="6">
    <name type="scientific">Tanacetum cinerariifolium</name>
    <name type="common">Dalmatian daisy</name>
    <name type="synonym">Chrysanthemum cinerariifolium</name>
    <dbReference type="NCBI Taxonomy" id="118510"/>
    <lineage>
        <taxon>Eukaryota</taxon>
        <taxon>Viridiplantae</taxon>
        <taxon>Streptophyta</taxon>
        <taxon>Embryophyta</taxon>
        <taxon>Tracheophyta</taxon>
        <taxon>Spermatophyta</taxon>
        <taxon>Magnoliopsida</taxon>
        <taxon>eudicotyledons</taxon>
        <taxon>Gunneridae</taxon>
        <taxon>Pentapetalae</taxon>
        <taxon>asterids</taxon>
        <taxon>campanulids</taxon>
        <taxon>Asterales</taxon>
        <taxon>Asteraceae</taxon>
        <taxon>Asteroideae</taxon>
        <taxon>Anthemideae</taxon>
        <taxon>Anthemidinae</taxon>
        <taxon>Tanacetum</taxon>
    </lineage>
</organism>
<evidence type="ECO:0000256" key="1">
    <source>
        <dbReference type="ARBA" id="ARBA00022723"/>
    </source>
</evidence>
<evidence type="ECO:0000256" key="2">
    <source>
        <dbReference type="ARBA" id="ARBA00022801"/>
    </source>
</evidence>